<evidence type="ECO:0000256" key="2">
    <source>
        <dbReference type="ARBA" id="ARBA00012882"/>
    </source>
</evidence>
<evidence type="ECO:0000256" key="4">
    <source>
        <dbReference type="ARBA" id="ARBA00023315"/>
    </source>
</evidence>
<name>A0ABV6BDU0_9GAMM</name>
<keyword evidence="4 5" id="KW-0012">Acyltransferase</keyword>
<dbReference type="EC" id="2.3.1.-" evidence="5"/>
<evidence type="ECO:0000313" key="6">
    <source>
        <dbReference type="EMBL" id="MFC0048208.1"/>
    </source>
</evidence>
<dbReference type="Pfam" id="PF02522">
    <property type="entry name" value="Antibiotic_NAT"/>
    <property type="match status" value="1"/>
</dbReference>
<sequence>MLSYLKKQLKQLLKHYQREQSAKELKSQAPHVSQQQLTQQLQALGVQAGDSIFLHSSLKSLGYVEGGPAAVIAALQTAVGPEGNILLPTYYLPGGTIDNTCKLTDYCFDLRIHGTHMGRLPEAFLATSGVQRSLHPTHSVSVWGKDARFLTEAHHKAPSVFGEGSPWQRFATLPQAKVLGLGISMGPVTFYHLLEDTMGEQFPLPVWQPECLLRCIDDQDKVWQVPVRPYDKTLAAMRIDHPSRGDLQQYMKDELIACGLLEQGPVGAASCWLIGAQDFYQQLEKLAGDGITIYATPEQLQQRPVGH</sequence>
<evidence type="ECO:0000256" key="1">
    <source>
        <dbReference type="ARBA" id="ARBA00006383"/>
    </source>
</evidence>
<dbReference type="SUPFAM" id="SSF110710">
    <property type="entry name" value="TTHA0583/YokD-like"/>
    <property type="match status" value="1"/>
</dbReference>
<keyword evidence="7" id="KW-1185">Reference proteome</keyword>
<dbReference type="EMBL" id="JBHLXP010000001">
    <property type="protein sequence ID" value="MFC0048208.1"/>
    <property type="molecule type" value="Genomic_DNA"/>
</dbReference>
<gene>
    <name evidence="6" type="ORF">ACFFJP_07875</name>
</gene>
<accession>A0ABV6BDU0</accession>
<evidence type="ECO:0000256" key="3">
    <source>
        <dbReference type="ARBA" id="ARBA00022679"/>
    </source>
</evidence>
<dbReference type="Proteomes" id="UP001589813">
    <property type="component" value="Unassembled WGS sequence"/>
</dbReference>
<comment type="catalytic activity">
    <reaction evidence="5">
        <text>a 2-deoxystreptamine antibiotic + acetyl-CoA = an N(3)-acetyl-2-deoxystreptamine antibiotic + CoA + H(+)</text>
        <dbReference type="Rhea" id="RHEA:12665"/>
        <dbReference type="ChEBI" id="CHEBI:15378"/>
        <dbReference type="ChEBI" id="CHEBI:57287"/>
        <dbReference type="ChEBI" id="CHEBI:57288"/>
        <dbReference type="ChEBI" id="CHEBI:57921"/>
        <dbReference type="ChEBI" id="CHEBI:77452"/>
        <dbReference type="EC" id="2.3.1.81"/>
    </reaction>
</comment>
<evidence type="ECO:0000313" key="7">
    <source>
        <dbReference type="Proteomes" id="UP001589813"/>
    </source>
</evidence>
<reference evidence="6 7" key="1">
    <citation type="submission" date="2024-09" db="EMBL/GenBank/DDBJ databases">
        <authorList>
            <person name="Sun Q."/>
            <person name="Mori K."/>
        </authorList>
    </citation>
    <scope>NUCLEOTIDE SEQUENCE [LARGE SCALE GENOMIC DNA]</scope>
    <source>
        <strain evidence="6 7">KCTC 23315</strain>
    </source>
</reference>
<dbReference type="InterPro" id="IPR028345">
    <property type="entry name" value="Antibiotic_NAT-like"/>
</dbReference>
<keyword evidence="3 5" id="KW-0808">Transferase</keyword>
<dbReference type="RefSeq" id="WP_377242173.1">
    <property type="nucleotide sequence ID" value="NZ_JBHLXP010000001.1"/>
</dbReference>
<comment type="caution">
    <text evidence="6">The sequence shown here is derived from an EMBL/GenBank/DDBJ whole genome shotgun (WGS) entry which is preliminary data.</text>
</comment>
<evidence type="ECO:0000256" key="5">
    <source>
        <dbReference type="RuleBase" id="RU365031"/>
    </source>
</evidence>
<dbReference type="InterPro" id="IPR003679">
    <property type="entry name" value="Amioglycoside_AcTrfase"/>
</dbReference>
<dbReference type="PANTHER" id="PTHR11104:SF0">
    <property type="entry name" value="SPBETA PROPHAGE-DERIVED AMINOGLYCOSIDE N(3')-ACETYLTRANSFERASE-LIKE PROTEIN YOKD"/>
    <property type="match status" value="1"/>
</dbReference>
<dbReference type="PANTHER" id="PTHR11104">
    <property type="entry name" value="AMINOGLYCOSIDE N3-ACETYLTRANSFERASE"/>
    <property type="match status" value="1"/>
</dbReference>
<protein>
    <recommendedName>
        <fullName evidence="2 5">Aminoglycoside N(3)-acetyltransferase</fullName>
        <ecNumber evidence="5">2.3.1.-</ecNumber>
    </recommendedName>
</protein>
<organism evidence="6 7">
    <name type="scientific">Rheinheimera tilapiae</name>
    <dbReference type="NCBI Taxonomy" id="875043"/>
    <lineage>
        <taxon>Bacteria</taxon>
        <taxon>Pseudomonadati</taxon>
        <taxon>Pseudomonadota</taxon>
        <taxon>Gammaproteobacteria</taxon>
        <taxon>Chromatiales</taxon>
        <taxon>Chromatiaceae</taxon>
        <taxon>Rheinheimera</taxon>
    </lineage>
</organism>
<comment type="similarity">
    <text evidence="1 5">Belongs to the antibiotic N-acetyltransferase family.</text>
</comment>
<keyword evidence="5" id="KW-0046">Antibiotic resistance</keyword>
<proteinExistence type="inferred from homology"/>